<comment type="caution">
    <text evidence="2">The sequence shown here is derived from an EMBL/GenBank/DDBJ whole genome shotgun (WGS) entry which is preliminary data.</text>
</comment>
<dbReference type="SUPFAM" id="SSF53756">
    <property type="entry name" value="UDP-Glycosyltransferase/glycogen phosphorylase"/>
    <property type="match status" value="1"/>
</dbReference>
<dbReference type="PANTHER" id="PTHR42755">
    <property type="entry name" value="3-DEOXY-MANNO-OCTULOSONATE CYTIDYLYLTRANSFERASE"/>
    <property type="match status" value="1"/>
</dbReference>
<dbReference type="GO" id="GO:0005886">
    <property type="term" value="C:plasma membrane"/>
    <property type="evidence" value="ECO:0007669"/>
    <property type="project" value="TreeGrafter"/>
</dbReference>
<keyword evidence="1" id="KW-0175">Coiled coil</keyword>
<dbReference type="AlphaFoldDB" id="A0A0F9F6A5"/>
<dbReference type="Gene3D" id="3.40.50.2000">
    <property type="entry name" value="Glycogen Phosphorylase B"/>
    <property type="match status" value="1"/>
</dbReference>
<name>A0A0F9F6A5_9ZZZZ</name>
<reference evidence="2" key="1">
    <citation type="journal article" date="2015" name="Nature">
        <title>Complex archaea that bridge the gap between prokaryotes and eukaryotes.</title>
        <authorList>
            <person name="Spang A."/>
            <person name="Saw J.H."/>
            <person name="Jorgensen S.L."/>
            <person name="Zaremba-Niedzwiedzka K."/>
            <person name="Martijn J."/>
            <person name="Lind A.E."/>
            <person name="van Eijk R."/>
            <person name="Schleper C."/>
            <person name="Guy L."/>
            <person name="Ettema T.J."/>
        </authorList>
    </citation>
    <scope>NUCLEOTIDE SEQUENCE</scope>
</reference>
<dbReference type="GO" id="GO:0009245">
    <property type="term" value="P:lipid A biosynthetic process"/>
    <property type="evidence" value="ECO:0007669"/>
    <property type="project" value="TreeGrafter"/>
</dbReference>
<protein>
    <recommendedName>
        <fullName evidence="3">Lipid IV(A) 3-deoxy-D-manno-octulosonic acid transferase</fullName>
    </recommendedName>
</protein>
<proteinExistence type="predicted"/>
<dbReference type="PANTHER" id="PTHR42755:SF1">
    <property type="entry name" value="3-DEOXY-D-MANNO-OCTULOSONIC ACID TRANSFERASE, MITOCHONDRIAL-RELATED"/>
    <property type="match status" value="1"/>
</dbReference>
<evidence type="ECO:0000256" key="1">
    <source>
        <dbReference type="SAM" id="Coils"/>
    </source>
</evidence>
<gene>
    <name evidence="2" type="ORF">LCGC14_2282330</name>
</gene>
<dbReference type="InterPro" id="IPR039901">
    <property type="entry name" value="Kdotransferase"/>
</dbReference>
<evidence type="ECO:0000313" key="2">
    <source>
        <dbReference type="EMBL" id="KKL52750.1"/>
    </source>
</evidence>
<organism evidence="2">
    <name type="scientific">marine sediment metagenome</name>
    <dbReference type="NCBI Taxonomy" id="412755"/>
    <lineage>
        <taxon>unclassified sequences</taxon>
        <taxon>metagenomes</taxon>
        <taxon>ecological metagenomes</taxon>
    </lineage>
</organism>
<dbReference type="EMBL" id="LAZR01031783">
    <property type="protein sequence ID" value="KKL52750.1"/>
    <property type="molecule type" value="Genomic_DNA"/>
</dbReference>
<feature type="coiled-coil region" evidence="1">
    <location>
        <begin position="187"/>
        <end position="224"/>
    </location>
</feature>
<accession>A0A0F9F6A5</accession>
<feature type="non-terminal residue" evidence="2">
    <location>
        <position position="1"/>
    </location>
</feature>
<dbReference type="GO" id="GO:0016740">
    <property type="term" value="F:transferase activity"/>
    <property type="evidence" value="ECO:0007669"/>
    <property type="project" value="InterPro"/>
</dbReference>
<sequence>AQNEQYRKRFSNFLDPKKIFISGNLKLSNSFEILSKSSLDKWRSKLNIKDQKVITIASTHSLEEELLINELKDLKNTKILIAPRHPERFLSVYKQLKNITSISLLSEISKNQNSKVILIDEMGILNILYQISSLAIVAGSFINRVGGHNILEPVFVKTPVFFGPTMHSQLELKKIVLDSNTGKQCHLKNLKTELSKYLDNKDKLNKLIKNCSNLKDSYQNILENTTNKITNLLSI</sequence>
<evidence type="ECO:0008006" key="3">
    <source>
        <dbReference type="Google" id="ProtNLM"/>
    </source>
</evidence>